<evidence type="ECO:0000313" key="3">
    <source>
        <dbReference type="Proteomes" id="UP000020077"/>
    </source>
</evidence>
<dbReference type="EMBL" id="JDVG02000019">
    <property type="protein sequence ID" value="KFB74540.1"/>
    <property type="molecule type" value="Genomic_DNA"/>
</dbReference>
<reference evidence="2 3" key="1">
    <citation type="submission" date="2014-02" db="EMBL/GenBank/DDBJ databases">
        <title>Expanding our view of genomic diversity in Candidatus Accumulibacter clades.</title>
        <authorList>
            <person name="Skennerton C.T."/>
            <person name="Barr J.J."/>
            <person name="Slater F.R."/>
            <person name="Bond P.L."/>
            <person name="Tyson G.W."/>
        </authorList>
    </citation>
    <scope>NUCLEOTIDE SEQUENCE [LARGE SCALE GENOMIC DNA]</scope>
    <source>
        <strain evidence="3">BA-91</strain>
    </source>
</reference>
<dbReference type="Proteomes" id="UP000020077">
    <property type="component" value="Unassembled WGS sequence"/>
</dbReference>
<gene>
    <name evidence="2" type="ORF">AW09_000129</name>
</gene>
<evidence type="ECO:0000259" key="1">
    <source>
        <dbReference type="Pfam" id="PF12307"/>
    </source>
</evidence>
<dbReference type="InterPro" id="IPR022081">
    <property type="entry name" value="DUF3631"/>
</dbReference>
<protein>
    <recommendedName>
        <fullName evidence="1">DUF3631 domain-containing protein</fullName>
    </recommendedName>
</protein>
<comment type="caution">
    <text evidence="2">The sequence shown here is derived from an EMBL/GenBank/DDBJ whole genome shotgun (WGS) entry which is preliminary data.</text>
</comment>
<name>A0A080M2I9_9PROT</name>
<sequence length="307" mass="33659">MLPLAVINSPEKNCGKSTLLGVVQRLALRPVPASNITGPALFRTIEAWQPTLLLDEADTFAKDNEELRGILNSGHTRKSAYVIRVVEVDGEFEPQQFCTWGAKALAGIGNLPATLMSRAVVLKMRRKLAGEVVANLRHAHDEEFIPTKRKFLRWATERGADFAKLRPEHPALANRDADNWEPLLALAHLAGGEWPDKANLAAVALTEGTEDSQGVSEELLTDIQTALASHEGKNITTTELLNQLCNDDEAPWATYNRGHPLSPRQLAKRLGSFGLKPRTIRDGLVNAKGYVKSAFDEVFSRYLPAGG</sequence>
<organism evidence="2 3">
    <name type="scientific">Candidatus Accumulibacter phosphatis</name>
    <dbReference type="NCBI Taxonomy" id="327160"/>
    <lineage>
        <taxon>Bacteria</taxon>
        <taxon>Pseudomonadati</taxon>
        <taxon>Pseudomonadota</taxon>
        <taxon>Betaproteobacteria</taxon>
        <taxon>Candidatus Accumulibacter</taxon>
    </lineage>
</organism>
<accession>A0A080M2I9</accession>
<dbReference type="Pfam" id="PF12307">
    <property type="entry name" value="DUF3631"/>
    <property type="match status" value="1"/>
</dbReference>
<evidence type="ECO:0000313" key="2">
    <source>
        <dbReference type="EMBL" id="KFB74540.1"/>
    </source>
</evidence>
<proteinExistence type="predicted"/>
<feature type="domain" description="DUF3631" evidence="1">
    <location>
        <begin position="123"/>
        <end position="302"/>
    </location>
</feature>
<dbReference type="AlphaFoldDB" id="A0A080M2I9"/>